<reference evidence="1" key="1">
    <citation type="submission" date="2023-10" db="EMBL/GenBank/DDBJ databases">
        <title>Genome assembly of Pristionchus species.</title>
        <authorList>
            <person name="Yoshida K."/>
            <person name="Sommer R.J."/>
        </authorList>
    </citation>
    <scope>NUCLEOTIDE SEQUENCE</scope>
    <source>
        <strain evidence="1">RS5133</strain>
    </source>
</reference>
<dbReference type="AlphaFoldDB" id="A0AAV5WIK4"/>
<comment type="caution">
    <text evidence="1">The sequence shown here is derived from an EMBL/GenBank/DDBJ whole genome shotgun (WGS) entry which is preliminary data.</text>
</comment>
<feature type="non-terminal residue" evidence="1">
    <location>
        <position position="104"/>
    </location>
</feature>
<organism evidence="1 2">
    <name type="scientific">Pristionchus fissidentatus</name>
    <dbReference type="NCBI Taxonomy" id="1538716"/>
    <lineage>
        <taxon>Eukaryota</taxon>
        <taxon>Metazoa</taxon>
        <taxon>Ecdysozoa</taxon>
        <taxon>Nematoda</taxon>
        <taxon>Chromadorea</taxon>
        <taxon>Rhabditida</taxon>
        <taxon>Rhabditina</taxon>
        <taxon>Diplogasteromorpha</taxon>
        <taxon>Diplogasteroidea</taxon>
        <taxon>Neodiplogasteridae</taxon>
        <taxon>Pristionchus</taxon>
    </lineage>
</organism>
<name>A0AAV5WIK4_9BILA</name>
<gene>
    <name evidence="1" type="ORF">PFISCL1PPCAC_23093</name>
</gene>
<accession>A0AAV5WIK4</accession>
<sequence>MGLETLLGGSMFGSPFYSWFFRIHLRRDHSLLSGFACIIDRGPEHFPVDLIWKAPDYSSGKMAESSQIDGPMRHVVDECKTMAKEQVSLSLYQFDCFQGEFVST</sequence>
<evidence type="ECO:0000313" key="2">
    <source>
        <dbReference type="Proteomes" id="UP001432322"/>
    </source>
</evidence>
<dbReference type="Proteomes" id="UP001432322">
    <property type="component" value="Unassembled WGS sequence"/>
</dbReference>
<dbReference type="EMBL" id="BTSY01000006">
    <property type="protein sequence ID" value="GMT31796.1"/>
    <property type="molecule type" value="Genomic_DNA"/>
</dbReference>
<evidence type="ECO:0000313" key="1">
    <source>
        <dbReference type="EMBL" id="GMT31796.1"/>
    </source>
</evidence>
<keyword evidence="2" id="KW-1185">Reference proteome</keyword>
<protein>
    <submittedName>
        <fullName evidence="1">Uncharacterized protein</fullName>
    </submittedName>
</protein>
<proteinExistence type="predicted"/>